<organism evidence="1 2">
    <name type="scientific">Achlya hypogyna</name>
    <name type="common">Oomycete</name>
    <name type="synonym">Protoachlya hypogyna</name>
    <dbReference type="NCBI Taxonomy" id="1202772"/>
    <lineage>
        <taxon>Eukaryota</taxon>
        <taxon>Sar</taxon>
        <taxon>Stramenopiles</taxon>
        <taxon>Oomycota</taxon>
        <taxon>Saprolegniomycetes</taxon>
        <taxon>Saprolegniales</taxon>
        <taxon>Achlyaceae</taxon>
        <taxon>Achlya</taxon>
    </lineage>
</organism>
<sequence>MSFLPAWKDTRPRARVLYDESKKVAFCTICRLARSKSIWTNDGYSGGKRGIFLLSQITEHSASKGHIDATNVIAQSSALQLGFARSADAEQRKMQTAIATATVSASYKEWHPHALRLAYFLAKFRLPYELMPELAQVVRGSIELYVSETAFGRAAGAYATYTTNTSAGEMVAVCRTSVLAATLAAVRLAKYFSVMVDESTDIASSKNLIMMLRFVHGATVATRMLALVELADGTAKTIVDVILATLEKHDLDIANLVGFASDGASVMIGRIKGVATWLEKLAPRVVASHCCAHRLSLATEDAEGPLDEAAIACIMTVYKYLSKSEPRRKQLAEAGTRTLKPLQGAVTRWLSRGHILANAFENFPALCIVLKKDTNTVVAQTLFKDFFSNAGFYFWVACMADILAIVNILSKALQSESLHVTSVPSVVEASVKQLHDAFLSGNGVKAVTTPSVRLWRHRVGNYEEIEQEPSVVDAYLQCVSYVGRFICEIKTRFPPEADFLRTALTDVTICNTYPTIVELLKIAATLSPGSVDCERAFSLQNNIKTKYRTGLSADHLNDLMICARDGPSVGGLDVSANMELEHQEA</sequence>
<dbReference type="Proteomes" id="UP000243579">
    <property type="component" value="Unassembled WGS sequence"/>
</dbReference>
<dbReference type="SUPFAM" id="SSF53098">
    <property type="entry name" value="Ribonuclease H-like"/>
    <property type="match status" value="1"/>
</dbReference>
<evidence type="ECO:0000313" key="1">
    <source>
        <dbReference type="EMBL" id="OQR85442.1"/>
    </source>
</evidence>
<dbReference type="STRING" id="1202772.A0A1V9YIA3"/>
<dbReference type="EMBL" id="JNBR01001678">
    <property type="protein sequence ID" value="OQR85442.1"/>
    <property type="molecule type" value="Genomic_DNA"/>
</dbReference>
<name>A0A1V9YIA3_ACHHY</name>
<reference evidence="1 2" key="1">
    <citation type="journal article" date="2014" name="Genome Biol. Evol.">
        <title>The secreted proteins of Achlya hypogyna and Thraustotheca clavata identify the ancestral oomycete secretome and reveal gene acquisitions by horizontal gene transfer.</title>
        <authorList>
            <person name="Misner I."/>
            <person name="Blouin N."/>
            <person name="Leonard G."/>
            <person name="Richards T.A."/>
            <person name="Lane C.E."/>
        </authorList>
    </citation>
    <scope>NUCLEOTIDE SEQUENCE [LARGE SCALE GENOMIC DNA]</scope>
    <source>
        <strain evidence="1 2">ATCC 48635</strain>
    </source>
</reference>
<dbReference type="OrthoDB" id="6129557at2759"/>
<dbReference type="InterPro" id="IPR012337">
    <property type="entry name" value="RNaseH-like_sf"/>
</dbReference>
<protein>
    <submittedName>
        <fullName evidence="1">Uncharacterized protein</fullName>
    </submittedName>
</protein>
<evidence type="ECO:0000313" key="2">
    <source>
        <dbReference type="Proteomes" id="UP000243579"/>
    </source>
</evidence>
<keyword evidence="2" id="KW-1185">Reference proteome</keyword>
<accession>A0A1V9YIA3</accession>
<proteinExistence type="predicted"/>
<dbReference type="PANTHER" id="PTHR46880:SF5">
    <property type="entry name" value="DUF4371 DOMAIN-CONTAINING PROTEIN"/>
    <property type="match status" value="1"/>
</dbReference>
<dbReference type="AlphaFoldDB" id="A0A1V9YIA3"/>
<dbReference type="PANTHER" id="PTHR46880">
    <property type="entry name" value="RAS-ASSOCIATING DOMAIN-CONTAINING PROTEIN"/>
    <property type="match status" value="1"/>
</dbReference>
<gene>
    <name evidence="1" type="ORF">ACHHYP_11820</name>
</gene>
<comment type="caution">
    <text evidence="1">The sequence shown here is derived from an EMBL/GenBank/DDBJ whole genome shotgun (WGS) entry which is preliminary data.</text>
</comment>